<dbReference type="Proteomes" id="UP001320706">
    <property type="component" value="Unassembled WGS sequence"/>
</dbReference>
<evidence type="ECO:0000313" key="2">
    <source>
        <dbReference type="Proteomes" id="UP001320706"/>
    </source>
</evidence>
<name>A0ACC3SFN5_9PEZI</name>
<proteinExistence type="predicted"/>
<evidence type="ECO:0000313" key="1">
    <source>
        <dbReference type="EMBL" id="KAK8207948.1"/>
    </source>
</evidence>
<sequence length="138" mass="15496">MEQCRATIDRHQIDLRKLTPNPATGKDHLEQISDEVDATRTAYEANWRAIRAVMAEIDAALISLLNDPANEELLGVAREWAREKGIKLTGSFMDLTAVHFEDLLVRLTRSHEGAAGVRREGSEAELSEEKEEETDVLK</sequence>
<gene>
    <name evidence="1" type="ORF">M8818_004201</name>
</gene>
<protein>
    <submittedName>
        <fullName evidence="1">Uncharacterized protein</fullName>
    </submittedName>
</protein>
<accession>A0ACC3SFN5</accession>
<organism evidence="1 2">
    <name type="scientific">Zalaria obscura</name>
    <dbReference type="NCBI Taxonomy" id="2024903"/>
    <lineage>
        <taxon>Eukaryota</taxon>
        <taxon>Fungi</taxon>
        <taxon>Dikarya</taxon>
        <taxon>Ascomycota</taxon>
        <taxon>Pezizomycotina</taxon>
        <taxon>Dothideomycetes</taxon>
        <taxon>Dothideomycetidae</taxon>
        <taxon>Dothideales</taxon>
        <taxon>Zalariaceae</taxon>
        <taxon>Zalaria</taxon>
    </lineage>
</organism>
<dbReference type="EMBL" id="JAMKPW020000020">
    <property type="protein sequence ID" value="KAK8207948.1"/>
    <property type="molecule type" value="Genomic_DNA"/>
</dbReference>
<reference evidence="1" key="1">
    <citation type="submission" date="2024-02" db="EMBL/GenBank/DDBJ databases">
        <title>Metagenome Assembled Genome of Zalaria obscura JY119.</title>
        <authorList>
            <person name="Vighnesh L."/>
            <person name="Jagadeeshwari U."/>
            <person name="Venkata Ramana C."/>
            <person name="Sasikala C."/>
        </authorList>
    </citation>
    <scope>NUCLEOTIDE SEQUENCE</scope>
    <source>
        <strain evidence="1">JY119</strain>
    </source>
</reference>
<keyword evidence="2" id="KW-1185">Reference proteome</keyword>
<comment type="caution">
    <text evidence="1">The sequence shown here is derived from an EMBL/GenBank/DDBJ whole genome shotgun (WGS) entry which is preliminary data.</text>
</comment>